<dbReference type="AlphaFoldDB" id="A0A1S6HYB4"/>
<dbReference type="OrthoDB" id="5296002at2"/>
<evidence type="ECO:0008006" key="3">
    <source>
        <dbReference type="Google" id="ProtNLM"/>
    </source>
</evidence>
<dbReference type="STRING" id="225848.Sps_05359"/>
<dbReference type="KEGG" id="spsw:Sps_05359"/>
<dbReference type="Proteomes" id="UP000189545">
    <property type="component" value="Chromosome"/>
</dbReference>
<evidence type="ECO:0000313" key="2">
    <source>
        <dbReference type="Proteomes" id="UP000189545"/>
    </source>
</evidence>
<accession>A0A1S6HYB4</accession>
<dbReference type="InterPro" id="IPR043129">
    <property type="entry name" value="ATPase_NBD"/>
</dbReference>
<protein>
    <recommendedName>
        <fullName evidence="3">MSHA biogenesis protein MshI</fullName>
    </recommendedName>
</protein>
<keyword evidence="2" id="KW-1185">Reference proteome</keyword>
<dbReference type="EMBL" id="CP014782">
    <property type="protein sequence ID" value="AQS40428.1"/>
    <property type="molecule type" value="Genomic_DNA"/>
</dbReference>
<evidence type="ECO:0000313" key="1">
    <source>
        <dbReference type="EMBL" id="AQS40428.1"/>
    </source>
</evidence>
<dbReference type="RefSeq" id="WP_077755215.1">
    <property type="nucleotide sequence ID" value="NZ_CP014782.1"/>
</dbReference>
<dbReference type="SUPFAM" id="SSF53067">
    <property type="entry name" value="Actin-like ATPase domain"/>
    <property type="match status" value="1"/>
</dbReference>
<reference evidence="1 2" key="1">
    <citation type="submission" date="2016-03" db="EMBL/GenBank/DDBJ databases">
        <title>Complete genome sequence of Shewanella psychrophila WP2, a deep sea bacterium isolated from west Pacific sediment.</title>
        <authorList>
            <person name="Xu G."/>
            <person name="Jian H."/>
        </authorList>
    </citation>
    <scope>NUCLEOTIDE SEQUENCE [LARGE SCALE GENOMIC DNA]</scope>
    <source>
        <strain evidence="1 2">WP2</strain>
    </source>
</reference>
<proteinExistence type="predicted"/>
<sequence>MEKSLLSKLPFWQNKHSKLELGIYVCPDKLVVYQAKLPDATSSIETKSHVDESVETENITHEFAFNGSNWSGVFASIAKQFKPAKLHITLSSSFYQLLIVDKPNVEADEMAQALLWSVKDMVTQGVSDIHIDYFDSPLANSAKLSVVVADKAKLSAMVLAAQEHHMQVLGISIEEMAVTSLFEKDNQARLVLCHAPEQELLLTVVKQGQLYMQRRVRGFNKLDTVSADELAMGMADSLSLELQRSMDYFESQLRQAPVVSIELLINGQVDKLAELVSANFDQKVNAIAVDTVEAKIALLTCGEFHRIDSTESGVQR</sequence>
<gene>
    <name evidence="1" type="ORF">Sps_05359</name>
</gene>
<organism evidence="1 2">
    <name type="scientific">Shewanella psychrophila</name>
    <dbReference type="NCBI Taxonomy" id="225848"/>
    <lineage>
        <taxon>Bacteria</taxon>
        <taxon>Pseudomonadati</taxon>
        <taxon>Pseudomonadota</taxon>
        <taxon>Gammaproteobacteria</taxon>
        <taxon>Alteromonadales</taxon>
        <taxon>Shewanellaceae</taxon>
        <taxon>Shewanella</taxon>
    </lineage>
</organism>
<dbReference type="Gene3D" id="3.30.420.380">
    <property type="match status" value="1"/>
</dbReference>
<name>A0A1S6HYB4_9GAMM</name>